<dbReference type="PANTHER" id="PTHR12904">
    <property type="match status" value="1"/>
</dbReference>
<dbReference type="AlphaFoldDB" id="A0AAF3FJV6"/>
<dbReference type="PANTHER" id="PTHR12904:SF23">
    <property type="entry name" value="PROTEIN ZER-1 HOMOLOG"/>
    <property type="match status" value="1"/>
</dbReference>
<dbReference type="WBParaSite" id="MBELARI_LOCUS6924">
    <property type="protein sequence ID" value="MBELARI_LOCUS6924"/>
    <property type="gene ID" value="MBELARI_LOCUS6924"/>
</dbReference>
<proteinExistence type="predicted"/>
<dbReference type="InterPro" id="IPR051341">
    <property type="entry name" value="Zyg-11_UBL_adapter"/>
</dbReference>
<organism evidence="3 4">
    <name type="scientific">Mesorhabditis belari</name>
    <dbReference type="NCBI Taxonomy" id="2138241"/>
    <lineage>
        <taxon>Eukaryota</taxon>
        <taxon>Metazoa</taxon>
        <taxon>Ecdysozoa</taxon>
        <taxon>Nematoda</taxon>
        <taxon>Chromadorea</taxon>
        <taxon>Rhabditida</taxon>
        <taxon>Rhabditina</taxon>
        <taxon>Rhabditomorpha</taxon>
        <taxon>Rhabditoidea</taxon>
        <taxon>Rhabditidae</taxon>
        <taxon>Mesorhabditinae</taxon>
        <taxon>Mesorhabditis</taxon>
    </lineage>
</organism>
<dbReference type="InterPro" id="IPR055142">
    <property type="entry name" value="ZER1-like_C"/>
</dbReference>
<reference evidence="4" key="1">
    <citation type="submission" date="2024-02" db="UniProtKB">
        <authorList>
            <consortium name="WormBaseParasite"/>
        </authorList>
    </citation>
    <scope>IDENTIFICATION</scope>
</reference>
<evidence type="ECO:0000313" key="4">
    <source>
        <dbReference type="WBParaSite" id="MBELARI_LOCUS6924"/>
    </source>
</evidence>
<dbReference type="Pfam" id="PF22964">
    <property type="entry name" value="ZER1-like_2nd"/>
    <property type="match status" value="1"/>
</dbReference>
<keyword evidence="3" id="KW-1185">Reference proteome</keyword>
<evidence type="ECO:0000259" key="2">
    <source>
        <dbReference type="Pfam" id="PF22964"/>
    </source>
</evidence>
<sequence>MDDDIISYARKPTKFGRFKLSVKIVCRRIYKQLRKLVFSIVRRLGFRVEVEELYRSEDQYDRIRQKIELFSHLNRQGYDCCADVLVGMETERGIMLKQEEHLESLRLVVAMMKKHIHDKVLQGAALNTLCHILQRIATCKEMRNEILSVLLKGMEIHLDDRELTKLYCDSLAYFDIPQDVDDYNRLAFLFTSILQKHLPDKTIQKTMVFRLNTMASHSNENQKVLIGSLGVIELVLLLIGGKIETGDGDYLMETAWSFLWTITDNTPMNCEKFLRESGLSLFEDCYQKFYEKQEIVYNMMGVIGNLAEVEMLRCQLMKDELLTIFCELLSVGDLSMEISYNSAGVLAHLAADKALPWNQVLICRQRVMENIVKATWAWKLEARRFINYDTFQPLLKLLSETNAFGSRHWAVWGIAHLTTTYPKKYCQLLECEGGVQILEDLSDDENATGEIQELASIALNNIKTWVGKEN</sequence>
<dbReference type="Gene3D" id="1.25.10.10">
    <property type="entry name" value="Leucine-rich Repeat Variant"/>
    <property type="match status" value="1"/>
</dbReference>
<dbReference type="InterPro" id="IPR016024">
    <property type="entry name" value="ARM-type_fold"/>
</dbReference>
<name>A0AAF3FJV6_9BILA</name>
<evidence type="ECO:0000256" key="1">
    <source>
        <dbReference type="ARBA" id="ARBA00022786"/>
    </source>
</evidence>
<dbReference type="Proteomes" id="UP000887575">
    <property type="component" value="Unassembled WGS sequence"/>
</dbReference>
<protein>
    <recommendedName>
        <fullName evidence="2">Protein zer-1 homolog-like C-terminal domain-containing protein</fullName>
    </recommendedName>
</protein>
<keyword evidence="1" id="KW-0833">Ubl conjugation pathway</keyword>
<dbReference type="SUPFAM" id="SSF48371">
    <property type="entry name" value="ARM repeat"/>
    <property type="match status" value="1"/>
</dbReference>
<evidence type="ECO:0000313" key="3">
    <source>
        <dbReference type="Proteomes" id="UP000887575"/>
    </source>
</evidence>
<accession>A0AAF3FJV6</accession>
<dbReference type="InterPro" id="IPR011989">
    <property type="entry name" value="ARM-like"/>
</dbReference>
<feature type="domain" description="Protein zer-1 homolog-like C-terminal" evidence="2">
    <location>
        <begin position="111"/>
        <end position="463"/>
    </location>
</feature>
<dbReference type="GO" id="GO:0031462">
    <property type="term" value="C:Cul2-RING ubiquitin ligase complex"/>
    <property type="evidence" value="ECO:0007669"/>
    <property type="project" value="TreeGrafter"/>
</dbReference>